<feature type="transmembrane region" description="Helical" evidence="6">
    <location>
        <begin position="141"/>
        <end position="160"/>
    </location>
</feature>
<keyword evidence="8" id="KW-1185">Reference proteome</keyword>
<proteinExistence type="predicted"/>
<dbReference type="GO" id="GO:0015031">
    <property type="term" value="P:protein transport"/>
    <property type="evidence" value="ECO:0007669"/>
    <property type="project" value="InterPro"/>
</dbReference>
<feature type="compositionally biased region" description="Basic and acidic residues" evidence="5">
    <location>
        <begin position="50"/>
        <end position="64"/>
    </location>
</feature>
<reference evidence="7" key="1">
    <citation type="submission" date="2022-01" db="EMBL/GenBank/DDBJ databases">
        <title>Comparative genomics reveals a dynamic genome evolution in the ectomycorrhizal milk-cap (Lactarius) mushrooms.</title>
        <authorList>
            <consortium name="DOE Joint Genome Institute"/>
            <person name="Lebreton A."/>
            <person name="Tang N."/>
            <person name="Kuo A."/>
            <person name="LaButti K."/>
            <person name="Drula E."/>
            <person name="Barry K."/>
            <person name="Clum A."/>
            <person name="Lipzen A."/>
            <person name="Mousain D."/>
            <person name="Ng V."/>
            <person name="Wang R."/>
            <person name="Wang X."/>
            <person name="Dai Y."/>
            <person name="Henrissat B."/>
            <person name="Grigoriev I.V."/>
            <person name="Guerin-Laguette A."/>
            <person name="Yu F."/>
            <person name="Martin F.M."/>
        </authorList>
    </citation>
    <scope>NUCLEOTIDE SEQUENCE</scope>
    <source>
        <strain evidence="7">QP</strain>
    </source>
</reference>
<dbReference type="Proteomes" id="UP001201163">
    <property type="component" value="Unassembled WGS sequence"/>
</dbReference>
<evidence type="ECO:0000256" key="6">
    <source>
        <dbReference type="SAM" id="Phobius"/>
    </source>
</evidence>
<keyword evidence="3 6" id="KW-1133">Transmembrane helix</keyword>
<dbReference type="PANTHER" id="PTHR10687:SF90">
    <property type="entry name" value="SECRETORY CARRIER MEMBRANE PROTEIN"/>
    <property type="match status" value="1"/>
</dbReference>
<dbReference type="InterPro" id="IPR007273">
    <property type="entry name" value="SCAMP"/>
</dbReference>
<keyword evidence="4 6" id="KW-0472">Membrane</keyword>
<evidence type="ECO:0000256" key="2">
    <source>
        <dbReference type="ARBA" id="ARBA00022692"/>
    </source>
</evidence>
<feature type="transmembrane region" description="Helical" evidence="6">
    <location>
        <begin position="107"/>
        <end position="129"/>
    </location>
</feature>
<evidence type="ECO:0000256" key="4">
    <source>
        <dbReference type="ARBA" id="ARBA00023136"/>
    </source>
</evidence>
<accession>A0AAD4LV95</accession>
<feature type="transmembrane region" description="Helical" evidence="6">
    <location>
        <begin position="172"/>
        <end position="193"/>
    </location>
</feature>
<feature type="region of interest" description="Disordered" evidence="5">
    <location>
        <begin position="24"/>
        <end position="64"/>
    </location>
</feature>
<protein>
    <submittedName>
        <fullName evidence="7">Scamp-domain-containing protein</fullName>
    </submittedName>
</protein>
<evidence type="ECO:0000256" key="3">
    <source>
        <dbReference type="ARBA" id="ARBA00022989"/>
    </source>
</evidence>
<organism evidence="7 8">
    <name type="scientific">Lactarius akahatsu</name>
    <dbReference type="NCBI Taxonomy" id="416441"/>
    <lineage>
        <taxon>Eukaryota</taxon>
        <taxon>Fungi</taxon>
        <taxon>Dikarya</taxon>
        <taxon>Basidiomycota</taxon>
        <taxon>Agaricomycotina</taxon>
        <taxon>Agaricomycetes</taxon>
        <taxon>Russulales</taxon>
        <taxon>Russulaceae</taxon>
        <taxon>Lactarius</taxon>
    </lineage>
</organism>
<evidence type="ECO:0000256" key="1">
    <source>
        <dbReference type="ARBA" id="ARBA00004141"/>
    </source>
</evidence>
<comment type="subcellular location">
    <subcellularLocation>
        <location evidence="1">Membrane</location>
        <topology evidence="1">Multi-pass membrane protein</topology>
    </subcellularLocation>
</comment>
<gene>
    <name evidence="7" type="ORF">EDB92DRAFT_2057452</name>
</gene>
<name>A0AAD4LV95_9AGAM</name>
<keyword evidence="2 6" id="KW-0812">Transmembrane</keyword>
<dbReference type="GO" id="GO:0055038">
    <property type="term" value="C:recycling endosome membrane"/>
    <property type="evidence" value="ECO:0007669"/>
    <property type="project" value="TreeGrafter"/>
</dbReference>
<dbReference type="GO" id="GO:0032588">
    <property type="term" value="C:trans-Golgi network membrane"/>
    <property type="evidence" value="ECO:0007669"/>
    <property type="project" value="TreeGrafter"/>
</dbReference>
<dbReference type="PANTHER" id="PTHR10687">
    <property type="entry name" value="SECRETORY CARRIER-ASSOCIATED MEMBRANE PROTEIN SCAMP"/>
    <property type="match status" value="1"/>
</dbReference>
<evidence type="ECO:0000256" key="5">
    <source>
        <dbReference type="SAM" id="MobiDB-lite"/>
    </source>
</evidence>
<dbReference type="EMBL" id="JAKELL010000001">
    <property type="protein sequence ID" value="KAH9001159.1"/>
    <property type="molecule type" value="Genomic_DNA"/>
</dbReference>
<comment type="caution">
    <text evidence="7">The sequence shown here is derived from an EMBL/GenBank/DDBJ whole genome shotgun (WGS) entry which is preliminary data.</text>
</comment>
<evidence type="ECO:0000313" key="8">
    <source>
        <dbReference type="Proteomes" id="UP001201163"/>
    </source>
</evidence>
<feature type="transmembrane region" description="Helical" evidence="6">
    <location>
        <begin position="213"/>
        <end position="230"/>
    </location>
</feature>
<dbReference type="Pfam" id="PF04144">
    <property type="entry name" value="SCAMP"/>
    <property type="match status" value="1"/>
</dbReference>
<sequence length="272" mass="30644">MHHLLSGFTKDPFGSSASLDVNPFDDPFADQDSVNKTPQYSPEIAASRTADLERRERELERRERELHQKADTIRKQGRNNWPPFFPLIYHDIAVEIPEASRPLITRLYLLWLVLAGTLIVNMVACIFVLTSGGSDGIKDLIVSIIFIPVISVLSFLLWYRPIYNGYMKEQSLYYYIYFFFGGWHLVFSLYMLLGIPSTGSAGIIQTAQRFSHGAVVAGILGIIATVGWAVQGLGNAFYYRQIWTHHTAAGHTMEKAKSELATQGAKSYFTRG</sequence>
<evidence type="ECO:0000313" key="7">
    <source>
        <dbReference type="EMBL" id="KAH9001159.1"/>
    </source>
</evidence>
<dbReference type="AlphaFoldDB" id="A0AAD4LV95"/>